<feature type="domain" description="IclR-ED" evidence="5">
    <location>
        <begin position="86"/>
        <end position="267"/>
    </location>
</feature>
<evidence type="ECO:0000256" key="3">
    <source>
        <dbReference type="ARBA" id="ARBA00023163"/>
    </source>
</evidence>
<dbReference type="GO" id="GO:0003677">
    <property type="term" value="F:DNA binding"/>
    <property type="evidence" value="ECO:0007669"/>
    <property type="project" value="UniProtKB-KW"/>
</dbReference>
<dbReference type="RefSeq" id="WP_129386205.1">
    <property type="nucleotide sequence ID" value="NZ_CP035494.1"/>
</dbReference>
<dbReference type="Proteomes" id="UP000293995">
    <property type="component" value="Chromosome"/>
</dbReference>
<evidence type="ECO:0000259" key="5">
    <source>
        <dbReference type="PROSITE" id="PS51078"/>
    </source>
</evidence>
<reference evidence="6 7" key="1">
    <citation type="submission" date="2019-01" db="EMBL/GenBank/DDBJ databases">
        <title>Genome sequencing of strain DFW100M-13.</title>
        <authorList>
            <person name="Heo J."/>
            <person name="Kim S.-J."/>
            <person name="Kim J.-S."/>
            <person name="Hong S.-B."/>
            <person name="Kwon S.-W."/>
        </authorList>
    </citation>
    <scope>NUCLEOTIDE SEQUENCE [LARGE SCALE GENOMIC DNA]</scope>
    <source>
        <strain evidence="6 7">DFW100M-13</strain>
    </source>
</reference>
<gene>
    <name evidence="6" type="ORF">ET475_03890</name>
</gene>
<keyword evidence="2" id="KW-0238">DNA-binding</keyword>
<dbReference type="EMBL" id="CP035494">
    <property type="protein sequence ID" value="QAY59217.1"/>
    <property type="molecule type" value="Genomic_DNA"/>
</dbReference>
<dbReference type="SMART" id="SM00346">
    <property type="entry name" value="HTH_ICLR"/>
    <property type="match status" value="1"/>
</dbReference>
<dbReference type="Pfam" id="PF09339">
    <property type="entry name" value="HTH_IclR"/>
    <property type="match status" value="1"/>
</dbReference>
<dbReference type="SUPFAM" id="SSF46785">
    <property type="entry name" value="Winged helix' DNA-binding domain"/>
    <property type="match status" value="1"/>
</dbReference>
<dbReference type="Gene3D" id="3.30.450.40">
    <property type="match status" value="1"/>
</dbReference>
<dbReference type="Pfam" id="PF01614">
    <property type="entry name" value="IclR_C"/>
    <property type="match status" value="1"/>
</dbReference>
<organism evidence="6 7">
    <name type="scientific">Microbacterium protaetiae</name>
    <dbReference type="NCBI Taxonomy" id="2509458"/>
    <lineage>
        <taxon>Bacteria</taxon>
        <taxon>Bacillati</taxon>
        <taxon>Actinomycetota</taxon>
        <taxon>Actinomycetes</taxon>
        <taxon>Micrococcales</taxon>
        <taxon>Microbacteriaceae</taxon>
        <taxon>Microbacterium</taxon>
    </lineage>
</organism>
<evidence type="ECO:0000313" key="6">
    <source>
        <dbReference type="EMBL" id="QAY59217.1"/>
    </source>
</evidence>
<dbReference type="GO" id="GO:0045892">
    <property type="term" value="P:negative regulation of DNA-templated transcription"/>
    <property type="evidence" value="ECO:0007669"/>
    <property type="project" value="TreeGrafter"/>
</dbReference>
<proteinExistence type="predicted"/>
<keyword evidence="1" id="KW-0805">Transcription regulation</keyword>
<keyword evidence="7" id="KW-1185">Reference proteome</keyword>
<name>A0A4P6EGD7_9MICO</name>
<accession>A0A4P6EGD7</accession>
<keyword evidence="3" id="KW-0804">Transcription</keyword>
<dbReference type="InterPro" id="IPR014757">
    <property type="entry name" value="Tscrpt_reg_IclR_C"/>
</dbReference>
<dbReference type="InterPro" id="IPR050707">
    <property type="entry name" value="HTH_MetabolicPath_Reg"/>
</dbReference>
<dbReference type="InterPro" id="IPR036388">
    <property type="entry name" value="WH-like_DNA-bd_sf"/>
</dbReference>
<dbReference type="OrthoDB" id="4068713at2"/>
<evidence type="ECO:0000256" key="1">
    <source>
        <dbReference type="ARBA" id="ARBA00023015"/>
    </source>
</evidence>
<dbReference type="PANTHER" id="PTHR30136:SF35">
    <property type="entry name" value="HTH-TYPE TRANSCRIPTIONAL REGULATOR RV1719"/>
    <property type="match status" value="1"/>
</dbReference>
<dbReference type="PANTHER" id="PTHR30136">
    <property type="entry name" value="HELIX-TURN-HELIX TRANSCRIPTIONAL REGULATOR, ICLR FAMILY"/>
    <property type="match status" value="1"/>
</dbReference>
<dbReference type="AlphaFoldDB" id="A0A4P6EGD7"/>
<evidence type="ECO:0000256" key="2">
    <source>
        <dbReference type="ARBA" id="ARBA00023125"/>
    </source>
</evidence>
<evidence type="ECO:0000259" key="4">
    <source>
        <dbReference type="PROSITE" id="PS51077"/>
    </source>
</evidence>
<dbReference type="SUPFAM" id="SSF55781">
    <property type="entry name" value="GAF domain-like"/>
    <property type="match status" value="1"/>
</dbReference>
<evidence type="ECO:0000313" key="7">
    <source>
        <dbReference type="Proteomes" id="UP000293995"/>
    </source>
</evidence>
<dbReference type="GO" id="GO:0003700">
    <property type="term" value="F:DNA-binding transcription factor activity"/>
    <property type="evidence" value="ECO:0007669"/>
    <property type="project" value="TreeGrafter"/>
</dbReference>
<feature type="domain" description="HTH iclR-type" evidence="4">
    <location>
        <begin position="25"/>
        <end position="85"/>
    </location>
</feature>
<dbReference type="KEGG" id="mprt:ET475_03890"/>
<protein>
    <submittedName>
        <fullName evidence="6">IclR family transcriptional regulator</fullName>
    </submittedName>
</protein>
<dbReference type="InterPro" id="IPR005471">
    <property type="entry name" value="Tscrpt_reg_IclR_N"/>
</dbReference>
<dbReference type="InterPro" id="IPR029016">
    <property type="entry name" value="GAF-like_dom_sf"/>
</dbReference>
<dbReference type="InterPro" id="IPR036390">
    <property type="entry name" value="WH_DNA-bd_sf"/>
</dbReference>
<dbReference type="PROSITE" id="PS51077">
    <property type="entry name" value="HTH_ICLR"/>
    <property type="match status" value="1"/>
</dbReference>
<dbReference type="Gene3D" id="1.10.10.10">
    <property type="entry name" value="Winged helix-like DNA-binding domain superfamily/Winged helix DNA-binding domain"/>
    <property type="match status" value="1"/>
</dbReference>
<dbReference type="PROSITE" id="PS51078">
    <property type="entry name" value="ICLR_ED"/>
    <property type="match status" value="1"/>
</dbReference>
<sequence>MVDDELSSAPRAYADRHLSAGVKPLLVLSKIREILDTFTLARPMLTLGEIRARTGIPASTVQRLVSNLVAAGFLDRDDDRYGIGLDFAYWASAATQRLSLVDVVTPVLKRLRDETGETASMFQAERLFRVCVAMAETRHAIRRELHIGKILPLHAGSSGRVLMAWDDDLAARALAEPLERLTDATITDPAVLREELQRIRAQGFAVTRDEQDDGAIGISAPVFGSSDVVIGAVSLSGPTSRISDDQCAAWADLVVAAADQATRLLGGRFTAPQ</sequence>